<dbReference type="InParanoid" id="Q8SV44"/>
<proteinExistence type="predicted"/>
<protein>
    <submittedName>
        <fullName evidence="1">Uncharacterized protein</fullName>
    </submittedName>
</protein>
<gene>
    <name evidence="1" type="ordered locus">ECU07_0230</name>
</gene>
<dbReference type="GeneID" id="859379"/>
<name>Q8SV44_ENCCU</name>
<dbReference type="AlphaFoldDB" id="Q8SV44"/>
<dbReference type="Proteomes" id="UP000000819">
    <property type="component" value="Chromosome VII"/>
</dbReference>
<sequence>MHGSHEIRMRSLEEMDGKEAGICEFSSAEDDSGGRRCEAEDIGSILRMEDEDGSDAFSQAALKITESLHLHQRLLDWGVESLRRKADPMGNILIWLRVRRFRFSMSAVEVLEGFLKLGSERMLESLSREEERCLVCVLQEIGMHITENILGCNRDSIRMFLFRIFLRTSRAADTTKMFAFELYIRAASSAQYEEFEGMVHGIDALDTFDIGETNFRDHAILHIYRHVVFQGSGIIKENHERFVDVLSERLFSDSAGGVPGTTASLLSCTTSYSRILCVSLALRYLRGFEKGRRDLDFKFLGLLLERVVAVLKKSEYTEEEMLYFAVIFKSSRPAVPISKVIKSFVLLLLRIVGGKERKPRIKAAKILCGIQLYGILIGRKVLFRILRTARKHIQEKRVTIVRGAVNVVAQLDLGVLAAEMQKPHSIRTRRIIFDRVKNSFQTEACYRTYIDLLSSRDTRDVEYYVEDIGLLAKVLHSYEDKSICRFMRIDIPFIEDAFVAELAALYSKFHPGSVDEVYAASVLLDSGDEIVKSRNVPFYNSILEVLMNLSSRLSFELRRRLAMFLRRLVFYSPYTRNAGMLINLLGYKETEFPRRTDYFVAILGSCGSPYIRDYFSEYPWTANKELGLVYNLRFDPDFGMAYKWKLEEILSRMHGGLDGKEAMVCAELLSFLKESVELSATARAHGLAFKLVANNCDFIICGAKSGNIRIRREACALLKRATKAGAILPHVSIPVIFSYYLVSPEMVRTYFDATLCVIREVIENKKMIFRDKKQILEFRTVYDIYVNSECRLRLVEKLLEVLDECPVKTYYLMVQAAKFERKDFARVVRGICSTAHTYNADDNGLLLKLHTLFSSLCASSKAKKEVRISDESILFSERATPSDIDMLRLCPAK</sequence>
<accession>Q8SV44</accession>
<dbReference type="EMBL" id="AL590447">
    <property type="protein sequence ID" value="CAD25555.3"/>
    <property type="molecule type" value="Genomic_DNA"/>
</dbReference>
<dbReference type="OrthoDB" id="2191581at2759"/>
<dbReference type="RefSeq" id="NP_585951.2">
    <property type="nucleotide sequence ID" value="NM_001041573.2"/>
</dbReference>
<reference evidence="1 2" key="1">
    <citation type="journal article" date="2001" name="Nature">
        <title>Genome sequence and gene compaction of the eukaryote parasite Encephalitozoon cuniculi.</title>
        <authorList>
            <person name="Katinka M.D."/>
            <person name="Duprat S."/>
            <person name="Cornillot E."/>
            <person name="Metenier G."/>
            <person name="Thomarat F."/>
            <person name="Prensier G."/>
            <person name="Barbe V."/>
            <person name="Peyretaillade E."/>
            <person name="Brottier P."/>
            <person name="Wincker P."/>
            <person name="Delbac F."/>
            <person name="El Alaoui H."/>
            <person name="Peyret P."/>
            <person name="Saurin W."/>
            <person name="Gouy M."/>
            <person name="Weissenbach J."/>
            <person name="Vivares C.P."/>
        </authorList>
    </citation>
    <scope>NUCLEOTIDE SEQUENCE [LARGE SCALE GENOMIC DNA]</scope>
    <source>
        <strain evidence="1 2">GB-M1</strain>
    </source>
</reference>
<reference evidence="1 2" key="2">
    <citation type="journal article" date="2009" name="BMC Genomics">
        <title>Identification of transcriptional signals in Encephalitozoon cuniculi widespread among Microsporidia phylum: support for accurate structural genome annotation.</title>
        <authorList>
            <person name="Peyretaillade E."/>
            <person name="Goncalves O."/>
            <person name="Terrat S."/>
            <person name="Dugat-Bony E."/>
            <person name="Wincker P."/>
            <person name="Cornman R.S."/>
            <person name="Evans J.D."/>
            <person name="Delbac F."/>
            <person name="Peyret P."/>
        </authorList>
    </citation>
    <scope>NUCLEOTIDE SEQUENCE [LARGE SCALE GENOMIC DNA]</scope>
    <source>
        <strain evidence="1 2">GB-M1</strain>
    </source>
</reference>
<evidence type="ECO:0000313" key="1">
    <source>
        <dbReference type="EMBL" id="CAD25555.3"/>
    </source>
</evidence>
<evidence type="ECO:0000313" key="2">
    <source>
        <dbReference type="Proteomes" id="UP000000819"/>
    </source>
</evidence>
<organism evidence="1 2">
    <name type="scientific">Encephalitozoon cuniculi (strain GB-M1)</name>
    <name type="common">Microsporidian parasite</name>
    <dbReference type="NCBI Taxonomy" id="284813"/>
    <lineage>
        <taxon>Eukaryota</taxon>
        <taxon>Fungi</taxon>
        <taxon>Fungi incertae sedis</taxon>
        <taxon>Microsporidia</taxon>
        <taxon>Unikaryonidae</taxon>
        <taxon>Encephalitozoon</taxon>
    </lineage>
</organism>
<keyword evidence="2" id="KW-1185">Reference proteome</keyword>
<dbReference type="HOGENOM" id="CLU_349845_0_0_1"/>
<dbReference type="KEGG" id="ecu:ECU07_0230"/>